<reference evidence="11" key="1">
    <citation type="submission" date="2019-03" db="EMBL/GenBank/DDBJ databases">
        <title>Single cell metagenomics reveals metabolic interactions within the superorganism composed of flagellate Streblomastix strix and complex community of Bacteroidetes bacteria on its surface.</title>
        <authorList>
            <person name="Treitli S.C."/>
            <person name="Kolisko M."/>
            <person name="Husnik F."/>
            <person name="Keeling P."/>
            <person name="Hampl V."/>
        </authorList>
    </citation>
    <scope>NUCLEOTIDE SEQUENCE</scope>
    <source>
        <strain evidence="11">STM</strain>
    </source>
</reference>
<feature type="domain" description="TonB-dependent receptor-like beta-barrel" evidence="9">
    <location>
        <begin position="164"/>
        <end position="630"/>
    </location>
</feature>
<evidence type="ECO:0000256" key="2">
    <source>
        <dbReference type="ARBA" id="ARBA00022448"/>
    </source>
</evidence>
<evidence type="ECO:0000259" key="10">
    <source>
        <dbReference type="Pfam" id="PF07715"/>
    </source>
</evidence>
<evidence type="ECO:0000256" key="1">
    <source>
        <dbReference type="ARBA" id="ARBA00004571"/>
    </source>
</evidence>
<dbReference type="Pfam" id="PF07715">
    <property type="entry name" value="Plug"/>
    <property type="match status" value="1"/>
</dbReference>
<comment type="subcellular location">
    <subcellularLocation>
        <location evidence="1">Cell outer membrane</location>
        <topology evidence="1">Multi-pass membrane protein</topology>
    </subcellularLocation>
</comment>
<accession>A0A5J4SS64</accession>
<gene>
    <name evidence="11" type="ORF">EZS27_004449</name>
</gene>
<keyword evidence="3" id="KW-0812">Transmembrane</keyword>
<dbReference type="SUPFAM" id="SSF56935">
    <property type="entry name" value="Porins"/>
    <property type="match status" value="1"/>
</dbReference>
<dbReference type="InterPro" id="IPR039426">
    <property type="entry name" value="TonB-dep_rcpt-like"/>
</dbReference>
<keyword evidence="6" id="KW-0472">Membrane</keyword>
<dbReference type="PROSITE" id="PS52016">
    <property type="entry name" value="TONB_DEPENDENT_REC_3"/>
    <property type="match status" value="1"/>
</dbReference>
<dbReference type="AlphaFoldDB" id="A0A5J4SS64"/>
<dbReference type="InterPro" id="IPR000531">
    <property type="entry name" value="Beta-barrel_TonB"/>
</dbReference>
<keyword evidence="5" id="KW-0798">TonB box</keyword>
<dbReference type="PANTHER" id="PTHR30069:SF29">
    <property type="entry name" value="HEMOGLOBIN AND HEMOGLOBIN-HAPTOGLOBIN-BINDING PROTEIN 1-RELATED"/>
    <property type="match status" value="1"/>
</dbReference>
<evidence type="ECO:0000256" key="8">
    <source>
        <dbReference type="ARBA" id="ARBA00023237"/>
    </source>
</evidence>
<keyword evidence="7 11" id="KW-0675">Receptor</keyword>
<keyword evidence="8" id="KW-0998">Cell outer membrane</keyword>
<dbReference type="Gene3D" id="2.170.130.10">
    <property type="entry name" value="TonB-dependent receptor, plug domain"/>
    <property type="match status" value="1"/>
</dbReference>
<dbReference type="GO" id="GO:0009279">
    <property type="term" value="C:cell outer membrane"/>
    <property type="evidence" value="ECO:0007669"/>
    <property type="project" value="UniProtKB-SubCell"/>
</dbReference>
<organism evidence="11">
    <name type="scientific">termite gut metagenome</name>
    <dbReference type="NCBI Taxonomy" id="433724"/>
    <lineage>
        <taxon>unclassified sequences</taxon>
        <taxon>metagenomes</taxon>
        <taxon>organismal metagenomes</taxon>
    </lineage>
</organism>
<evidence type="ECO:0000256" key="4">
    <source>
        <dbReference type="ARBA" id="ARBA00022729"/>
    </source>
</evidence>
<name>A0A5J4SS64_9ZZZZ</name>
<dbReference type="InterPro" id="IPR036942">
    <property type="entry name" value="Beta-barrel_TonB_sf"/>
</dbReference>
<feature type="domain" description="TonB-dependent receptor plug" evidence="10">
    <location>
        <begin position="58"/>
        <end position="143"/>
    </location>
</feature>
<keyword evidence="4" id="KW-0732">Signal</keyword>
<dbReference type="EMBL" id="SNRY01000077">
    <property type="protein sequence ID" value="KAA6348100.1"/>
    <property type="molecule type" value="Genomic_DNA"/>
</dbReference>
<evidence type="ECO:0000313" key="11">
    <source>
        <dbReference type="EMBL" id="KAA6348100.1"/>
    </source>
</evidence>
<evidence type="ECO:0000256" key="5">
    <source>
        <dbReference type="ARBA" id="ARBA00023077"/>
    </source>
</evidence>
<evidence type="ECO:0000256" key="6">
    <source>
        <dbReference type="ARBA" id="ARBA00023136"/>
    </source>
</evidence>
<evidence type="ECO:0000256" key="7">
    <source>
        <dbReference type="ARBA" id="ARBA00023170"/>
    </source>
</evidence>
<dbReference type="InterPro" id="IPR037066">
    <property type="entry name" value="Plug_dom_sf"/>
</dbReference>
<keyword evidence="2" id="KW-0813">Transport</keyword>
<dbReference type="PANTHER" id="PTHR30069">
    <property type="entry name" value="TONB-DEPENDENT OUTER MEMBRANE RECEPTOR"/>
    <property type="match status" value="1"/>
</dbReference>
<comment type="caution">
    <text evidence="11">The sequence shown here is derived from an EMBL/GenBank/DDBJ whole genome shotgun (WGS) entry which is preliminary data.</text>
</comment>
<evidence type="ECO:0000259" key="9">
    <source>
        <dbReference type="Pfam" id="PF00593"/>
    </source>
</evidence>
<dbReference type="Pfam" id="PF00593">
    <property type="entry name" value="TonB_dep_Rec_b-barrel"/>
    <property type="match status" value="1"/>
</dbReference>
<protein>
    <submittedName>
        <fullName evidence="11">Putative TonB-dependent receptor</fullName>
    </submittedName>
</protein>
<dbReference type="InterPro" id="IPR012910">
    <property type="entry name" value="Plug_dom"/>
</dbReference>
<evidence type="ECO:0000256" key="3">
    <source>
        <dbReference type="ARBA" id="ARBA00022692"/>
    </source>
</evidence>
<sequence length="666" mass="74519">MLFFCLMPWNGFAQQLNTLESSTHELQEIVISDNSSKLQGENVMNVEKLHLSNNASLQGLSLSEKLSAVAGVSNFSTGAGIGKPVIRGLSGNRIAVFSQGIRVENQQWGDEHGLGLDENGYEQVEVIKGPASLLYGSDALGGVLNFVDERYAQENSMGAAVGSAYNSNTDGWRNTGALKLSKSHFHWNTFGGYTTHEDYRDGNNHPVPNSRFHTGDFKTALGYTGDRFVSSLKYGFLNEIYGLTESETEAVSAGERQPEAPYQDLTTQLISSENTVFFANDSKLKIDMGYLFNNRKEFETPEDGVGEALPILDMNLGTISYNAKWYSPKIQERWTLITGSQGMYQTNTNHGEEQLIPDATTADIGVFAVSNYYYSQQSYWQAGVRVDGRYVTGETFSNSYFAFNFSTGVFQPIAENWSLRTNLSSGYRAPNMFELLSNGVHEGTNRYEIGNPKLKTENSYQIDASLSYKTQHLEGFLSPYVNYIRNYIYLQPSLETNEGLPVYHYAQADAYLYGGEAGFHFHPHPLDWLHIETSYSNTFGTDQTHHDLPLMPSQKLNTTVAASFAGKKALRKISVYLHNQYSLAQHQVAASETTTPAYDLFSMGVTCEMELPVGAAHMLPLHFNVAVNNLFNEVYYDHLSRYKAEKIYNMGRNFNLSLNIPLQWKI</sequence>
<proteinExistence type="predicted"/>
<dbReference type="GO" id="GO:0015344">
    <property type="term" value="F:siderophore uptake transmembrane transporter activity"/>
    <property type="evidence" value="ECO:0007669"/>
    <property type="project" value="TreeGrafter"/>
</dbReference>
<dbReference type="GO" id="GO:0044718">
    <property type="term" value="P:siderophore transmembrane transport"/>
    <property type="evidence" value="ECO:0007669"/>
    <property type="project" value="TreeGrafter"/>
</dbReference>
<dbReference type="Gene3D" id="2.40.170.20">
    <property type="entry name" value="TonB-dependent receptor, beta-barrel domain"/>
    <property type="match status" value="1"/>
</dbReference>